<gene>
    <name evidence="1" type="ORF">VCR5J5_750051</name>
</gene>
<proteinExistence type="predicted"/>
<evidence type="ECO:0000313" key="1">
    <source>
        <dbReference type="EMBL" id="CDT63769.1"/>
    </source>
</evidence>
<dbReference type="InterPro" id="IPR021874">
    <property type="entry name" value="Phage_Mu_Gp27"/>
</dbReference>
<organism evidence="1 2">
    <name type="scientific">Vibrio crassostreae</name>
    <dbReference type="NCBI Taxonomy" id="246167"/>
    <lineage>
        <taxon>Bacteria</taxon>
        <taxon>Pseudomonadati</taxon>
        <taxon>Pseudomonadota</taxon>
        <taxon>Gammaproteobacteria</taxon>
        <taxon>Vibrionales</taxon>
        <taxon>Vibrionaceae</taxon>
        <taxon>Vibrio</taxon>
    </lineage>
</organism>
<dbReference type="Proteomes" id="UP000049495">
    <property type="component" value="Unassembled WGS sequence"/>
</dbReference>
<accession>A0A822N6T5</accession>
<name>A0A822N6T5_9VIBR</name>
<dbReference type="Pfam" id="PF11985">
    <property type="entry name" value="Phage_Mu_Gp27"/>
    <property type="match status" value="1"/>
</dbReference>
<evidence type="ECO:0000313" key="2">
    <source>
        <dbReference type="Proteomes" id="UP000049495"/>
    </source>
</evidence>
<evidence type="ECO:0008006" key="3">
    <source>
        <dbReference type="Google" id="ProtNLM"/>
    </source>
</evidence>
<dbReference type="EMBL" id="CCJV01000139">
    <property type="protein sequence ID" value="CDT63769.1"/>
    <property type="molecule type" value="Genomic_DNA"/>
</dbReference>
<dbReference type="AlphaFoldDB" id="A0A822N6T5"/>
<comment type="caution">
    <text evidence="1">The sequence shown here is derived from an EMBL/GenBank/DDBJ whole genome shotgun (WGS) entry which is preliminary data.</text>
</comment>
<reference evidence="2" key="1">
    <citation type="submission" date="2014-06" db="EMBL/GenBank/DDBJ databases">
        <authorList>
            <person name="Le Roux Frederique"/>
        </authorList>
    </citation>
    <scope>NUCLEOTIDE SEQUENCE [LARGE SCALE GENOMIC DNA]</scope>
    <source>
        <strain evidence="2">J5-5</strain>
    </source>
</reference>
<sequence>MAPRSKVELHGLLERVIEMYTVDKMKLDDIAEALKEDGFDISRSSVHRVLRSNQELIEEQRLVQEQAEVFLKEFKDSPNTDISELNLQIMQRYMFKVLRELEFGPESFKDPNKLANLLARLSDAQVNLDRLKVEFRKGVDAAKAEFESQLTDILKETRPELLLELVSIIQKIRVDQKTKRGRR</sequence>
<dbReference type="GeneID" id="93902532"/>
<dbReference type="RefSeq" id="WP_048666296.1">
    <property type="nucleotide sequence ID" value="NZ_AP025477.1"/>
</dbReference>
<protein>
    <recommendedName>
        <fullName evidence="3">DUF3486 family protein</fullName>
    </recommendedName>
</protein>